<comment type="caution">
    <text evidence="1">The sequence shown here is derived from an EMBL/GenBank/DDBJ whole genome shotgun (WGS) entry which is preliminary data.</text>
</comment>
<dbReference type="AlphaFoldDB" id="A0AAV3RQ40"/>
<proteinExistence type="predicted"/>
<reference evidence="1 2" key="1">
    <citation type="submission" date="2024-01" db="EMBL/GenBank/DDBJ databases">
        <title>The complete chloroplast genome sequence of Lithospermum erythrorhizon: insights into the phylogenetic relationship among Boraginaceae species and the maternal lineages of purple gromwells.</title>
        <authorList>
            <person name="Okada T."/>
            <person name="Watanabe K."/>
        </authorList>
    </citation>
    <scope>NUCLEOTIDE SEQUENCE [LARGE SCALE GENOMIC DNA]</scope>
</reference>
<dbReference type="EMBL" id="BAABME010028589">
    <property type="protein sequence ID" value="GAA0180465.1"/>
    <property type="molecule type" value="Genomic_DNA"/>
</dbReference>
<evidence type="ECO:0000313" key="1">
    <source>
        <dbReference type="EMBL" id="GAA0180465.1"/>
    </source>
</evidence>
<evidence type="ECO:0000313" key="2">
    <source>
        <dbReference type="Proteomes" id="UP001454036"/>
    </source>
</evidence>
<keyword evidence="2" id="KW-1185">Reference proteome</keyword>
<dbReference type="Proteomes" id="UP001454036">
    <property type="component" value="Unassembled WGS sequence"/>
</dbReference>
<name>A0AAV3RQ40_LITER</name>
<protein>
    <submittedName>
        <fullName evidence="1">Uncharacterized protein</fullName>
    </submittedName>
</protein>
<sequence>MPIYIQLSPKLTEESYQKELSSFSTSLEDARSRYRENLKHIKEQDEKALRLAQSDISTFEGHVSTLEETIRMSKTDEERLRQLDADLEIKKRGLRDFELSF</sequence>
<organism evidence="1 2">
    <name type="scientific">Lithospermum erythrorhizon</name>
    <name type="common">Purple gromwell</name>
    <name type="synonym">Lithospermum officinale var. erythrorhizon</name>
    <dbReference type="NCBI Taxonomy" id="34254"/>
    <lineage>
        <taxon>Eukaryota</taxon>
        <taxon>Viridiplantae</taxon>
        <taxon>Streptophyta</taxon>
        <taxon>Embryophyta</taxon>
        <taxon>Tracheophyta</taxon>
        <taxon>Spermatophyta</taxon>
        <taxon>Magnoliopsida</taxon>
        <taxon>eudicotyledons</taxon>
        <taxon>Gunneridae</taxon>
        <taxon>Pentapetalae</taxon>
        <taxon>asterids</taxon>
        <taxon>lamiids</taxon>
        <taxon>Boraginales</taxon>
        <taxon>Boraginaceae</taxon>
        <taxon>Boraginoideae</taxon>
        <taxon>Lithospermeae</taxon>
        <taxon>Lithospermum</taxon>
    </lineage>
</organism>
<accession>A0AAV3RQ40</accession>
<gene>
    <name evidence="1" type="ORF">LIER_42255</name>
</gene>